<gene>
    <name evidence="6" type="primary">20197230</name>
    <name evidence="5" type="ORF">HELRODRAFT_152908</name>
</gene>
<dbReference type="InParanoid" id="T1EKY0"/>
<dbReference type="HOGENOM" id="CLU_151479_0_0_1"/>
<dbReference type="Pfam" id="PF10167">
    <property type="entry name" value="BORCS8"/>
    <property type="match status" value="1"/>
</dbReference>
<dbReference type="FunCoup" id="T1EKY0">
    <property type="interactions" value="73"/>
</dbReference>
<sequence>KLHFKNQSAADKLSDSLNIISNEPALAMYRIQEHVRNSMPLLLEKRLDVVHLNKDIKGSIFDTEYAINAVKGMESSNVHFRNIQDLLKNSMFMKQQI</sequence>
<reference evidence="5 7" key="2">
    <citation type="journal article" date="2013" name="Nature">
        <title>Insights into bilaterian evolution from three spiralian genomes.</title>
        <authorList>
            <person name="Simakov O."/>
            <person name="Marletaz F."/>
            <person name="Cho S.J."/>
            <person name="Edsinger-Gonzales E."/>
            <person name="Havlak P."/>
            <person name="Hellsten U."/>
            <person name="Kuo D.H."/>
            <person name="Larsson T."/>
            <person name="Lv J."/>
            <person name="Arendt D."/>
            <person name="Savage R."/>
            <person name="Osoegawa K."/>
            <person name="de Jong P."/>
            <person name="Grimwood J."/>
            <person name="Chapman J.A."/>
            <person name="Shapiro H."/>
            <person name="Aerts A."/>
            <person name="Otillar R.P."/>
            <person name="Terry A.Y."/>
            <person name="Boore J.L."/>
            <person name="Grigoriev I.V."/>
            <person name="Lindberg D.R."/>
            <person name="Seaver E.C."/>
            <person name="Weisblat D.A."/>
            <person name="Putnam N.H."/>
            <person name="Rokhsar D.S."/>
        </authorList>
    </citation>
    <scope>NUCLEOTIDE SEQUENCE</scope>
</reference>
<evidence type="ECO:0000313" key="6">
    <source>
        <dbReference type="EnsemblMetazoa" id="HelroP152908"/>
    </source>
</evidence>
<reference evidence="7" key="1">
    <citation type="submission" date="2012-12" db="EMBL/GenBank/DDBJ databases">
        <authorList>
            <person name="Hellsten U."/>
            <person name="Grimwood J."/>
            <person name="Chapman J.A."/>
            <person name="Shapiro H."/>
            <person name="Aerts A."/>
            <person name="Otillar R.P."/>
            <person name="Terry A.Y."/>
            <person name="Boore J.L."/>
            <person name="Simakov O."/>
            <person name="Marletaz F."/>
            <person name="Cho S.-J."/>
            <person name="Edsinger-Gonzales E."/>
            <person name="Havlak P."/>
            <person name="Kuo D.-H."/>
            <person name="Larsson T."/>
            <person name="Lv J."/>
            <person name="Arendt D."/>
            <person name="Savage R."/>
            <person name="Osoegawa K."/>
            <person name="de Jong P."/>
            <person name="Lindberg D.R."/>
            <person name="Seaver E.C."/>
            <person name="Weisblat D.A."/>
            <person name="Putnam N.H."/>
            <person name="Grigoriev I.V."/>
            <person name="Rokhsar D.S."/>
        </authorList>
    </citation>
    <scope>NUCLEOTIDE SEQUENCE</scope>
</reference>
<keyword evidence="3" id="KW-0472">Membrane</keyword>
<evidence type="ECO:0000256" key="3">
    <source>
        <dbReference type="ARBA" id="ARBA00023136"/>
    </source>
</evidence>
<dbReference type="CTD" id="20197230"/>
<organism evidence="6 7">
    <name type="scientific">Helobdella robusta</name>
    <name type="common">Californian leech</name>
    <dbReference type="NCBI Taxonomy" id="6412"/>
    <lineage>
        <taxon>Eukaryota</taxon>
        <taxon>Metazoa</taxon>
        <taxon>Spiralia</taxon>
        <taxon>Lophotrochozoa</taxon>
        <taxon>Annelida</taxon>
        <taxon>Clitellata</taxon>
        <taxon>Hirudinea</taxon>
        <taxon>Rhynchobdellida</taxon>
        <taxon>Glossiphoniidae</taxon>
        <taxon>Helobdella</taxon>
    </lineage>
</organism>
<dbReference type="GO" id="GO:0005765">
    <property type="term" value="C:lysosomal membrane"/>
    <property type="evidence" value="ECO:0007669"/>
    <property type="project" value="UniProtKB-SubCell"/>
</dbReference>
<dbReference type="GeneID" id="20197230"/>
<dbReference type="STRING" id="6412.T1EKY0"/>
<keyword evidence="4" id="KW-0458">Lysosome</keyword>
<dbReference type="eggNOG" id="KOG4523">
    <property type="taxonomic scope" value="Eukaryota"/>
</dbReference>
<dbReference type="EMBL" id="KB097495">
    <property type="protein sequence ID" value="ESN96577.1"/>
    <property type="molecule type" value="Genomic_DNA"/>
</dbReference>
<dbReference type="EMBL" id="AMQM01001414">
    <property type="status" value="NOT_ANNOTATED_CDS"/>
    <property type="molecule type" value="Genomic_DNA"/>
</dbReference>
<evidence type="ECO:0000313" key="7">
    <source>
        <dbReference type="Proteomes" id="UP000015101"/>
    </source>
</evidence>
<dbReference type="KEGG" id="hro:HELRODRAFT_152908"/>
<dbReference type="AlphaFoldDB" id="T1EKY0"/>
<dbReference type="RefSeq" id="XP_009025722.1">
    <property type="nucleotide sequence ID" value="XM_009027474.1"/>
</dbReference>
<keyword evidence="7" id="KW-1185">Reference proteome</keyword>
<name>T1EKY0_HELRO</name>
<proteinExistence type="inferred from homology"/>
<dbReference type="InterPro" id="IPR019320">
    <property type="entry name" value="BORCS8"/>
</dbReference>
<accession>T1EKY0</accession>
<dbReference type="PANTHER" id="PTHR21146">
    <property type="entry name" value="MEF2B PROTEIN"/>
    <property type="match status" value="1"/>
</dbReference>
<dbReference type="EnsemblMetazoa" id="HelroT152908">
    <property type="protein sequence ID" value="HelroP152908"/>
    <property type="gene ID" value="HelroG152908"/>
</dbReference>
<dbReference type="GO" id="GO:0099078">
    <property type="term" value="C:BORC complex"/>
    <property type="evidence" value="ECO:0000318"/>
    <property type="project" value="GO_Central"/>
</dbReference>
<comment type="subcellular location">
    <subcellularLocation>
        <location evidence="1">Lysosome membrane</location>
    </subcellularLocation>
</comment>
<evidence type="ECO:0000256" key="1">
    <source>
        <dbReference type="ARBA" id="ARBA00004656"/>
    </source>
</evidence>
<comment type="similarity">
    <text evidence="2">Belongs to the BORCS8 family.</text>
</comment>
<evidence type="ECO:0000256" key="2">
    <source>
        <dbReference type="ARBA" id="ARBA00010463"/>
    </source>
</evidence>
<protein>
    <submittedName>
        <fullName evidence="5 6">Uncharacterized protein</fullName>
    </submittedName>
</protein>
<dbReference type="PANTHER" id="PTHR21146:SF0">
    <property type="entry name" value="BLOC-1-RELATED COMPLEX SUBUNIT 8"/>
    <property type="match status" value="1"/>
</dbReference>
<evidence type="ECO:0000256" key="4">
    <source>
        <dbReference type="ARBA" id="ARBA00023228"/>
    </source>
</evidence>
<dbReference type="OrthoDB" id="10044187at2759"/>
<reference evidence="6" key="3">
    <citation type="submission" date="2015-06" db="UniProtKB">
        <authorList>
            <consortium name="EnsemblMetazoa"/>
        </authorList>
    </citation>
    <scope>IDENTIFICATION</scope>
</reference>
<dbReference type="OMA" id="INIRDHM"/>
<dbReference type="Proteomes" id="UP000015101">
    <property type="component" value="Unassembled WGS sequence"/>
</dbReference>
<evidence type="ECO:0000313" key="5">
    <source>
        <dbReference type="EMBL" id="ESN96577.1"/>
    </source>
</evidence>